<dbReference type="EMBL" id="PUHZ01000009">
    <property type="protein sequence ID" value="PQO46493.1"/>
    <property type="molecule type" value="Genomic_DNA"/>
</dbReference>
<accession>A0A2S8GPX4</accession>
<feature type="region of interest" description="Disordered" evidence="1">
    <location>
        <begin position="1"/>
        <end position="32"/>
    </location>
</feature>
<dbReference type="AlphaFoldDB" id="A0A2S8GPX4"/>
<reference evidence="2 3" key="1">
    <citation type="submission" date="2018-02" db="EMBL/GenBank/DDBJ databases">
        <title>Comparative genomes isolates from brazilian mangrove.</title>
        <authorList>
            <person name="Araujo J.E."/>
            <person name="Taketani R.G."/>
            <person name="Silva M.C.P."/>
            <person name="Loureco M.V."/>
            <person name="Andreote F.D."/>
        </authorList>
    </citation>
    <scope>NUCLEOTIDE SEQUENCE [LARGE SCALE GENOMIC DNA]</scope>
    <source>
        <strain evidence="2 3">Nap-Phe MGV</strain>
    </source>
</reference>
<evidence type="ECO:0000313" key="3">
    <source>
        <dbReference type="Proteomes" id="UP000237819"/>
    </source>
</evidence>
<dbReference type="Gene3D" id="3.40.630.30">
    <property type="match status" value="1"/>
</dbReference>
<evidence type="ECO:0000313" key="2">
    <source>
        <dbReference type="EMBL" id="PQO46493.1"/>
    </source>
</evidence>
<dbReference type="OrthoDB" id="236279at2"/>
<dbReference type="RefSeq" id="WP_105334971.1">
    <property type="nucleotide sequence ID" value="NZ_PUHZ01000009.1"/>
</dbReference>
<dbReference type="SUPFAM" id="SSF55729">
    <property type="entry name" value="Acyl-CoA N-acyltransferases (Nat)"/>
    <property type="match status" value="1"/>
</dbReference>
<proteinExistence type="predicted"/>
<protein>
    <submittedName>
        <fullName evidence="2">Uncharacterized protein</fullName>
    </submittedName>
</protein>
<sequence length="461" mass="52033">MRRVLSSTYPPAIRPQPQPSAQTSLSRRDADSFRLTSSHEGEQFAILQLMKHCLFQYDENEFHSQQERPDYDPRERLTFRLGNEIIGHIRCVPQQIWLHGNLVSYLRASEFVLAPEHVDYANVDAFFQCLDGTFDSHGGAFMMHRTSAAMAQRLARFGWVPLSNQFHSTAATEPFLVSVRGESPVEESSVKANAPAARKESGLWIRLMRQVEADALVSLYEKSYERNQIGTPRSAAMWDWLLRRKAFDALYVAIRGGNKLALDDAIDRIAGYAIVKDQQILEVITQPHEEGVKIPLVNRICSDLYEANHQQFHLESPVSDPIHTLLRKVPSPRNSPPSEELLVRMPNPLQHLAEFCDVLHQRARSRKLELPLDLGLLIDGEKYCLHLGKRKGSLSDGRLGRSYLELTSAQLVQLVLGDLQIASLVESGQLHASTQVALQTAVTLFDYNPPWFPAVDVLPMG</sequence>
<evidence type="ECO:0000256" key="1">
    <source>
        <dbReference type="SAM" id="MobiDB-lite"/>
    </source>
</evidence>
<gene>
    <name evidence="2" type="ORF">C5Y93_08440</name>
</gene>
<organism evidence="2 3">
    <name type="scientific">Blastopirellula marina</name>
    <dbReference type="NCBI Taxonomy" id="124"/>
    <lineage>
        <taxon>Bacteria</taxon>
        <taxon>Pseudomonadati</taxon>
        <taxon>Planctomycetota</taxon>
        <taxon>Planctomycetia</taxon>
        <taxon>Pirellulales</taxon>
        <taxon>Pirellulaceae</taxon>
        <taxon>Blastopirellula</taxon>
    </lineage>
</organism>
<name>A0A2S8GPX4_9BACT</name>
<dbReference type="Proteomes" id="UP000237819">
    <property type="component" value="Unassembled WGS sequence"/>
</dbReference>
<comment type="caution">
    <text evidence="2">The sequence shown here is derived from an EMBL/GenBank/DDBJ whole genome shotgun (WGS) entry which is preliminary data.</text>
</comment>
<dbReference type="InterPro" id="IPR016181">
    <property type="entry name" value="Acyl_CoA_acyltransferase"/>
</dbReference>